<evidence type="ECO:0000313" key="2">
    <source>
        <dbReference type="EMBL" id="KAF7317236.1"/>
    </source>
</evidence>
<evidence type="ECO:0000313" key="3">
    <source>
        <dbReference type="Proteomes" id="UP000613580"/>
    </source>
</evidence>
<gene>
    <name evidence="2" type="ORF">HMN09_00458700</name>
</gene>
<feature type="region of interest" description="Disordered" evidence="1">
    <location>
        <begin position="1"/>
        <end position="21"/>
    </location>
</feature>
<sequence>MALDQQRMPLRPPADLHDGRPLSSAPFDALFRSEPCPASNGTAKLRRPFINKVADAVAQVDGYETAVDAFYELAFERIDAFAHDDPAENGSTENISRKTLLAFVVFYWCMHHAQSAATFLSLSIYCPRGCRYRGPTTPIEPRDATYYIETSPATVSETDLQSDSCDSPTAPEVDDVLLSGPGEKPCAADNMARRSSPCPPRLDDQQETGAVLMTPLKRKLDPRLDPPQKRRRTLSCSVDPEDLTQSPPVSPTGLKIRIPARSNALPSPSARAKGKMKEEPRICEPLPLLFVEPERKQAMRTNPPIWGKSRQEICETLEYFQSYQGGVYFTGGLAKGYLLGGFGAPRDRFLCDGKLIISHGGGKAESLCRTKGELSVKSAADQRKSDPSVAALLHNYRNGIPIVLLADDNYKRFPVSLKASGVYIAVLGYYRIVAAWAESILDNASQQRVIRWKFAFHWCENQDEPWWTKEEPARMSFPESSMRVNVDSDNENANVDAETMADSDDRRRRL</sequence>
<reference evidence="2" key="1">
    <citation type="submission" date="2020-05" db="EMBL/GenBank/DDBJ databases">
        <title>Mycena genomes resolve the evolution of fungal bioluminescence.</title>
        <authorList>
            <person name="Tsai I.J."/>
        </authorList>
    </citation>
    <scope>NUCLEOTIDE SEQUENCE</scope>
    <source>
        <strain evidence="2">110903Hualien_Pintung</strain>
    </source>
</reference>
<keyword evidence="3" id="KW-1185">Reference proteome</keyword>
<organism evidence="2 3">
    <name type="scientific">Mycena chlorophos</name>
    <name type="common">Agaric fungus</name>
    <name type="synonym">Agaricus chlorophos</name>
    <dbReference type="NCBI Taxonomy" id="658473"/>
    <lineage>
        <taxon>Eukaryota</taxon>
        <taxon>Fungi</taxon>
        <taxon>Dikarya</taxon>
        <taxon>Basidiomycota</taxon>
        <taxon>Agaricomycotina</taxon>
        <taxon>Agaricomycetes</taxon>
        <taxon>Agaricomycetidae</taxon>
        <taxon>Agaricales</taxon>
        <taxon>Marasmiineae</taxon>
        <taxon>Mycenaceae</taxon>
        <taxon>Mycena</taxon>
    </lineage>
</organism>
<accession>A0A8H6WHQ0</accession>
<feature type="region of interest" description="Disordered" evidence="1">
    <location>
        <begin position="188"/>
        <end position="207"/>
    </location>
</feature>
<feature type="region of interest" description="Disordered" evidence="1">
    <location>
        <begin position="156"/>
        <end position="180"/>
    </location>
</feature>
<name>A0A8H6WHQ0_MYCCL</name>
<dbReference type="EMBL" id="JACAZE010000005">
    <property type="protein sequence ID" value="KAF7317236.1"/>
    <property type="molecule type" value="Genomic_DNA"/>
</dbReference>
<dbReference type="Proteomes" id="UP000613580">
    <property type="component" value="Unassembled WGS sequence"/>
</dbReference>
<feature type="compositionally biased region" description="Polar residues" evidence="1">
    <location>
        <begin position="156"/>
        <end position="167"/>
    </location>
</feature>
<comment type="caution">
    <text evidence="2">The sequence shown here is derived from an EMBL/GenBank/DDBJ whole genome shotgun (WGS) entry which is preliminary data.</text>
</comment>
<feature type="region of interest" description="Disordered" evidence="1">
    <location>
        <begin position="485"/>
        <end position="510"/>
    </location>
</feature>
<evidence type="ECO:0000256" key="1">
    <source>
        <dbReference type="SAM" id="MobiDB-lite"/>
    </source>
</evidence>
<proteinExistence type="predicted"/>
<dbReference type="OrthoDB" id="2163491at2759"/>
<protein>
    <submittedName>
        <fullName evidence="2">Uncharacterized protein</fullName>
    </submittedName>
</protein>
<dbReference type="AlphaFoldDB" id="A0A8H6WHQ0"/>
<feature type="region of interest" description="Disordered" evidence="1">
    <location>
        <begin position="218"/>
        <end position="254"/>
    </location>
</feature>
<feature type="compositionally biased region" description="Basic and acidic residues" evidence="1">
    <location>
        <begin position="218"/>
        <end position="228"/>
    </location>
</feature>